<dbReference type="CDD" id="cd00118">
    <property type="entry name" value="LysM"/>
    <property type="match status" value="1"/>
</dbReference>
<evidence type="ECO:0000313" key="4">
    <source>
        <dbReference type="Proteomes" id="UP001262410"/>
    </source>
</evidence>
<evidence type="ECO:0000259" key="2">
    <source>
        <dbReference type="PROSITE" id="PS51782"/>
    </source>
</evidence>
<gene>
    <name evidence="3" type="ORF">E9232_002391</name>
</gene>
<dbReference type="EMBL" id="JAVDPW010000004">
    <property type="protein sequence ID" value="MDR6289870.1"/>
    <property type="molecule type" value="Genomic_DNA"/>
</dbReference>
<dbReference type="Gene3D" id="3.10.350.10">
    <property type="entry name" value="LysM domain"/>
    <property type="match status" value="1"/>
</dbReference>
<dbReference type="InterPro" id="IPR018392">
    <property type="entry name" value="LysM"/>
</dbReference>
<dbReference type="InterPro" id="IPR036779">
    <property type="entry name" value="LysM_dom_sf"/>
</dbReference>
<dbReference type="SMART" id="SM00257">
    <property type="entry name" value="LysM"/>
    <property type="match status" value="1"/>
</dbReference>
<proteinExistence type="predicted"/>
<reference evidence="3 4" key="1">
    <citation type="submission" date="2023-07" db="EMBL/GenBank/DDBJ databases">
        <title>Sorghum-associated microbial communities from plants grown in Nebraska, USA.</title>
        <authorList>
            <person name="Schachtman D."/>
        </authorList>
    </citation>
    <scope>NUCLEOTIDE SEQUENCE [LARGE SCALE GENOMIC DNA]</scope>
    <source>
        <strain evidence="3 4">584</strain>
    </source>
</reference>
<feature type="compositionally biased region" description="Basic and acidic residues" evidence="1">
    <location>
        <begin position="1"/>
        <end position="10"/>
    </location>
</feature>
<dbReference type="PROSITE" id="PS51782">
    <property type="entry name" value="LYSM"/>
    <property type="match status" value="1"/>
</dbReference>
<dbReference type="Proteomes" id="UP001262410">
    <property type="component" value="Unassembled WGS sequence"/>
</dbReference>
<dbReference type="RefSeq" id="WP_309794214.1">
    <property type="nucleotide sequence ID" value="NZ_JAVDPW010000004.1"/>
</dbReference>
<comment type="caution">
    <text evidence="3">The sequence shown here is derived from an EMBL/GenBank/DDBJ whole genome shotgun (WGS) entry which is preliminary data.</text>
</comment>
<feature type="domain" description="LysM" evidence="2">
    <location>
        <begin position="57"/>
        <end position="104"/>
    </location>
</feature>
<dbReference type="Pfam" id="PF01476">
    <property type="entry name" value="LysM"/>
    <property type="match status" value="1"/>
</dbReference>
<name>A0ABU1JMN6_9PROT</name>
<accession>A0ABU1JMN6</accession>
<organism evidence="3 4">
    <name type="scientific">Inquilinus ginsengisoli</name>
    <dbReference type="NCBI Taxonomy" id="363840"/>
    <lineage>
        <taxon>Bacteria</taxon>
        <taxon>Pseudomonadati</taxon>
        <taxon>Pseudomonadota</taxon>
        <taxon>Alphaproteobacteria</taxon>
        <taxon>Rhodospirillales</taxon>
        <taxon>Rhodospirillaceae</taxon>
        <taxon>Inquilinus</taxon>
    </lineage>
</organism>
<keyword evidence="4" id="KW-1185">Reference proteome</keyword>
<evidence type="ECO:0000313" key="3">
    <source>
        <dbReference type="EMBL" id="MDR6289870.1"/>
    </source>
</evidence>
<feature type="region of interest" description="Disordered" evidence="1">
    <location>
        <begin position="1"/>
        <end position="25"/>
    </location>
</feature>
<protein>
    <recommendedName>
        <fullName evidence="2">LysM domain-containing protein</fullName>
    </recommendedName>
</protein>
<evidence type="ECO:0000256" key="1">
    <source>
        <dbReference type="SAM" id="MobiDB-lite"/>
    </source>
</evidence>
<sequence>MSYRIDDAARNRYARNGGTTTPLPQDKAQAFQRALAEALQHRSEAGGPGALQPGHDRVFVADKDDSLWRIAQENDVSYAELLAANRRTDMPDSGQIDPGEIIFVPNVSPEKAAHTPEDGKGVPSGETAFVNDLYDRGNALEYADQPQAVDYPGETADIQADVRSYLDALPAAQRQDAALRLTSQDWRDAGPAGTAVTQAVRAEGLQTDAGMVVADRLYARGNQLEYADDPAGIDYPHETDALTSQVQAYLDTLPPGDRQQAVQQLYDRDWRDAGPAQTAIEAAAKRENLVLAPTTHAGPDVEQAARAITTRAQAAGTPDARYKVLADAYAGASPQVRAALQQGDAGRAIVDGAAQWAVDGLKDVDKAAGDAVPELQLMQRLDQLTAGTDKTLATRLMTAAVPKIEAANQASLHGPIGTPLQTGPDGARLLMQVTGWIAGTPDGDAAIQRLAQIGFYDRDAVRNAIGAGENPAYALALANGGGTQVLKDDVLAGMDQFKGQVGRDIDAADKNRLELDWRSANYQGAMTPDQLDAAVAAFKRDNPDWETKQAVLDRTVAADGEKLLTQIQALQSLPSGLAGQQGAADARIKQILDDPKVMRAMQQAMQANPGMLDSPATQATIGNLARLSDRGRKLAEEAATQWARRALSDALNPTASGQPQNIAQVKATITRFETTGARILGMSDVDVRKATALLQDALPQPGETEADVQRRLSTLDQKLENLVSREGIKSFGRRERLGQLFRGIGFAAAAVTLTQSAPKAFADPNVRNVLKASADAVGLSQKSIELMSAVGILGDDNKAVKLLGGSDRPLVKGLGVFGAIFDLANAGDAFERGDVPSGTLYLTAATGTVIAALGTGTMAGPVGLTIVIASVIGQMVWGQISKVRESNRFMNDTSAEFLRFAGFNDGPAHALVDQSGEGYSPVPLLVKYAEVKGYDLTKPDQQKAFTDWINAMPADKLATLRDNIHHTLDAAKGDVGTFGKTAASDSGYADVNHRPTVNAGRGGTVSQPSVADKIRDGDAAPASAAQLDIALGVLGLATLPQR</sequence>